<dbReference type="InterPro" id="IPR050365">
    <property type="entry name" value="TIM50"/>
</dbReference>
<dbReference type="Pfam" id="PF03031">
    <property type="entry name" value="NIF"/>
    <property type="match status" value="1"/>
</dbReference>
<dbReference type="CDD" id="cd07521">
    <property type="entry name" value="HAD_FCP1-like"/>
    <property type="match status" value="1"/>
</dbReference>
<keyword evidence="1" id="KW-0811">Translocation</keyword>
<sequence>MIIKQDLDSISFYEKLAFYALAIGEFAFLLLYRLLCLAYYCIFRLCIPVRAVISKPSPSSPFQKLKSQGRIKKILLLDLDGTLIYASPKLTEKATKINVDGKTIFVNKRPHLAKFIEEVHKMYILGVYTSSVEDYADKVVKILELEKVIPKKMRFYRNTCENVRGDYRKRVSRIEADLRNVLLLDNRPEMVADRKNTLGIKSWNGEEDDEELIKSLEKLRKMHLCDDVRVYL</sequence>
<keyword evidence="1" id="KW-0809">Transit peptide</keyword>
<dbReference type="SMART" id="SM00577">
    <property type="entry name" value="CPDc"/>
    <property type="match status" value="1"/>
</dbReference>
<dbReference type="Proteomes" id="UP000187209">
    <property type="component" value="Unassembled WGS sequence"/>
</dbReference>
<keyword evidence="1" id="KW-0496">Mitochondrion</keyword>
<keyword evidence="1" id="KW-1133">Transmembrane helix</keyword>
<dbReference type="InterPro" id="IPR004274">
    <property type="entry name" value="FCP1_dom"/>
</dbReference>
<evidence type="ECO:0000256" key="1">
    <source>
        <dbReference type="RuleBase" id="RU365079"/>
    </source>
</evidence>
<evidence type="ECO:0000313" key="3">
    <source>
        <dbReference type="EMBL" id="OMJ84097.1"/>
    </source>
</evidence>
<dbReference type="OrthoDB" id="277011at2759"/>
<name>A0A1R2C525_9CILI</name>
<protein>
    <recommendedName>
        <fullName evidence="1">Mitochondrial import inner membrane translocase subunit TIM50</fullName>
    </recommendedName>
</protein>
<feature type="domain" description="FCP1 homology" evidence="2">
    <location>
        <begin position="68"/>
        <end position="222"/>
    </location>
</feature>
<dbReference type="Gene3D" id="3.40.50.1000">
    <property type="entry name" value="HAD superfamily/HAD-like"/>
    <property type="match status" value="1"/>
</dbReference>
<feature type="transmembrane region" description="Helical" evidence="1">
    <location>
        <begin position="16"/>
        <end position="42"/>
    </location>
</feature>
<evidence type="ECO:0000313" key="4">
    <source>
        <dbReference type="Proteomes" id="UP000187209"/>
    </source>
</evidence>
<accession>A0A1R2C525</accession>
<keyword evidence="1" id="KW-0813">Transport</keyword>
<comment type="subunit">
    <text evidence="1">Component of the TIM23 complex.</text>
</comment>
<dbReference type="EMBL" id="MPUH01000280">
    <property type="protein sequence ID" value="OMJ84097.1"/>
    <property type="molecule type" value="Genomic_DNA"/>
</dbReference>
<dbReference type="GO" id="GO:0005744">
    <property type="term" value="C:TIM23 mitochondrial import inner membrane translocase complex"/>
    <property type="evidence" value="ECO:0007669"/>
    <property type="project" value="UniProtKB-UniRule"/>
</dbReference>
<proteinExistence type="inferred from homology"/>
<keyword evidence="1" id="KW-0653">Protein transport</keyword>
<dbReference type="SUPFAM" id="SSF56784">
    <property type="entry name" value="HAD-like"/>
    <property type="match status" value="1"/>
</dbReference>
<dbReference type="InterPro" id="IPR036412">
    <property type="entry name" value="HAD-like_sf"/>
</dbReference>
<dbReference type="PANTHER" id="PTHR12210">
    <property type="entry name" value="DULLARD PROTEIN PHOSPHATASE"/>
    <property type="match status" value="1"/>
</dbReference>
<keyword evidence="1" id="KW-0812">Transmembrane</keyword>
<dbReference type="PROSITE" id="PS50969">
    <property type="entry name" value="FCP1"/>
    <property type="match status" value="1"/>
</dbReference>
<evidence type="ECO:0000259" key="2">
    <source>
        <dbReference type="PROSITE" id="PS50969"/>
    </source>
</evidence>
<keyword evidence="1" id="KW-0472">Membrane</keyword>
<organism evidence="3 4">
    <name type="scientific">Stentor coeruleus</name>
    <dbReference type="NCBI Taxonomy" id="5963"/>
    <lineage>
        <taxon>Eukaryota</taxon>
        <taxon>Sar</taxon>
        <taxon>Alveolata</taxon>
        <taxon>Ciliophora</taxon>
        <taxon>Postciliodesmatophora</taxon>
        <taxon>Heterotrichea</taxon>
        <taxon>Heterotrichida</taxon>
        <taxon>Stentoridae</taxon>
        <taxon>Stentor</taxon>
    </lineage>
</organism>
<keyword evidence="4" id="KW-1185">Reference proteome</keyword>
<comment type="similarity">
    <text evidence="1">Belongs to the TIM50 family.</text>
</comment>
<reference evidence="3 4" key="1">
    <citation type="submission" date="2016-11" db="EMBL/GenBank/DDBJ databases">
        <title>The macronuclear genome of Stentor coeruleus: a giant cell with tiny introns.</title>
        <authorList>
            <person name="Slabodnick M."/>
            <person name="Ruby J.G."/>
            <person name="Reiff S.B."/>
            <person name="Swart E.C."/>
            <person name="Gosai S."/>
            <person name="Prabakaran S."/>
            <person name="Witkowska E."/>
            <person name="Larue G.E."/>
            <person name="Fisher S."/>
            <person name="Freeman R.M."/>
            <person name="Gunawardena J."/>
            <person name="Chu W."/>
            <person name="Stover N.A."/>
            <person name="Gregory B.D."/>
            <person name="Nowacki M."/>
            <person name="Derisi J."/>
            <person name="Roy S.W."/>
            <person name="Marshall W.F."/>
            <person name="Sood P."/>
        </authorList>
    </citation>
    <scope>NUCLEOTIDE SEQUENCE [LARGE SCALE GENOMIC DNA]</scope>
    <source>
        <strain evidence="3">WM001</strain>
    </source>
</reference>
<gene>
    <name evidence="3" type="ORF">SteCoe_14849</name>
</gene>
<comment type="caution">
    <text evidence="3">The sequence shown here is derived from an EMBL/GenBank/DDBJ whole genome shotgun (WGS) entry which is preliminary data.</text>
</comment>
<comment type="subcellular location">
    <subcellularLocation>
        <location evidence="1">Mitochondrion inner membrane</location>
        <topology evidence="1">Single-pass membrane protein</topology>
    </subcellularLocation>
</comment>
<dbReference type="InterPro" id="IPR023214">
    <property type="entry name" value="HAD_sf"/>
</dbReference>
<dbReference type="GO" id="GO:0015031">
    <property type="term" value="P:protein transport"/>
    <property type="evidence" value="ECO:0007669"/>
    <property type="project" value="UniProtKB-KW"/>
</dbReference>
<comment type="function">
    <text evidence="1">Essential component of the TIM23 complex, a complex that mediates the translocation of transit peptide-containing proteins across the mitochondrial inner membrane.</text>
</comment>
<dbReference type="AlphaFoldDB" id="A0A1R2C525"/>